<dbReference type="GO" id="GO:1990112">
    <property type="term" value="C:RQC complex"/>
    <property type="evidence" value="ECO:0007669"/>
    <property type="project" value="TreeGrafter"/>
</dbReference>
<reference evidence="1" key="1">
    <citation type="submission" date="2018-05" db="EMBL/GenBank/DDBJ databases">
        <authorList>
            <person name="Lanie J.A."/>
            <person name="Ng W.-L."/>
            <person name="Kazmierczak K.M."/>
            <person name="Andrzejewski T.M."/>
            <person name="Davidsen T.M."/>
            <person name="Wayne K.J."/>
            <person name="Tettelin H."/>
            <person name="Glass J.I."/>
            <person name="Rusch D."/>
            <person name="Podicherti R."/>
            <person name="Tsui H.-C.T."/>
            <person name="Winkler M.E."/>
        </authorList>
    </citation>
    <scope>NUCLEOTIDE SEQUENCE</scope>
</reference>
<dbReference type="Gene3D" id="2.30.310.10">
    <property type="entry name" value="ibrinogen binding protein from staphylococcus aureus domain"/>
    <property type="match status" value="1"/>
</dbReference>
<dbReference type="InterPro" id="IPR051608">
    <property type="entry name" value="RQC_Subunit_NEMF"/>
</dbReference>
<gene>
    <name evidence="1" type="ORF">METZ01_LOCUS401856</name>
</gene>
<accession>A0A382VR81</accession>
<dbReference type="EMBL" id="UINC01153986">
    <property type="protein sequence ID" value="SVD49002.1"/>
    <property type="molecule type" value="Genomic_DNA"/>
</dbReference>
<sequence>LRLDLHKSNTGKYSLIIDSGKGIYLSEFKLENPKLPPAFAMFLRRHLNNSILKRIELQQGERIIELVFQTKIGEKKLISELHGKGNFILTDSKNKIINSAV</sequence>
<evidence type="ECO:0000313" key="1">
    <source>
        <dbReference type="EMBL" id="SVD49002.1"/>
    </source>
</evidence>
<feature type="non-terminal residue" evidence="1">
    <location>
        <position position="101"/>
    </location>
</feature>
<protein>
    <submittedName>
        <fullName evidence="1">Uncharacterized protein</fullName>
    </submittedName>
</protein>
<dbReference type="PANTHER" id="PTHR15239">
    <property type="entry name" value="NUCLEAR EXPORT MEDIATOR FACTOR NEMF"/>
    <property type="match status" value="1"/>
</dbReference>
<dbReference type="AlphaFoldDB" id="A0A382VR81"/>
<proteinExistence type="predicted"/>
<feature type="non-terminal residue" evidence="1">
    <location>
        <position position="1"/>
    </location>
</feature>
<dbReference type="PANTHER" id="PTHR15239:SF6">
    <property type="entry name" value="RIBOSOME QUALITY CONTROL COMPLEX SUBUNIT NEMF"/>
    <property type="match status" value="1"/>
</dbReference>
<dbReference type="Pfam" id="PF05833">
    <property type="entry name" value="NFACT_N"/>
    <property type="match status" value="1"/>
</dbReference>
<organism evidence="1">
    <name type="scientific">marine metagenome</name>
    <dbReference type="NCBI Taxonomy" id="408172"/>
    <lineage>
        <taxon>unclassified sequences</taxon>
        <taxon>metagenomes</taxon>
        <taxon>ecological metagenomes</taxon>
    </lineage>
</organism>
<dbReference type="GO" id="GO:0072344">
    <property type="term" value="P:rescue of stalled ribosome"/>
    <property type="evidence" value="ECO:0007669"/>
    <property type="project" value="TreeGrafter"/>
</dbReference>
<dbReference type="GO" id="GO:0000049">
    <property type="term" value="F:tRNA binding"/>
    <property type="evidence" value="ECO:0007669"/>
    <property type="project" value="TreeGrafter"/>
</dbReference>
<name>A0A382VR81_9ZZZZ</name>
<dbReference type="GO" id="GO:0043023">
    <property type="term" value="F:ribosomal large subunit binding"/>
    <property type="evidence" value="ECO:0007669"/>
    <property type="project" value="TreeGrafter"/>
</dbReference>